<dbReference type="Gene3D" id="1.10.3990.20">
    <property type="entry name" value="protein bp1543"/>
    <property type="match status" value="1"/>
</dbReference>
<dbReference type="Pfam" id="PF13467">
    <property type="entry name" value="RHH_4"/>
    <property type="match status" value="1"/>
</dbReference>
<dbReference type="Proteomes" id="UP001231124">
    <property type="component" value="Unassembled WGS sequence"/>
</dbReference>
<name>A0ABU0I0D7_9HYPH</name>
<organism evidence="2 3">
    <name type="scientific">Methylobacterium aerolatum</name>
    <dbReference type="NCBI Taxonomy" id="418708"/>
    <lineage>
        <taxon>Bacteria</taxon>
        <taxon>Pseudomonadati</taxon>
        <taxon>Pseudomonadota</taxon>
        <taxon>Alphaproteobacteria</taxon>
        <taxon>Hyphomicrobiales</taxon>
        <taxon>Methylobacteriaceae</taxon>
        <taxon>Methylobacterium</taxon>
    </lineage>
</organism>
<dbReference type="RefSeq" id="WP_283207252.1">
    <property type="nucleotide sequence ID" value="NZ_BPQE01000011.1"/>
</dbReference>
<dbReference type="InterPro" id="IPR027373">
    <property type="entry name" value="RHH_dom"/>
</dbReference>
<accession>A0ABU0I0D7</accession>
<feature type="domain" description="Ribbon-helix-helix" evidence="1">
    <location>
        <begin position="5"/>
        <end position="65"/>
    </location>
</feature>
<sequence length="75" mass="7865">MGGIVKRSVMIAGHRTSVSLEDAFWRALTDLATAEGRSVQAVVGAIDAGRGESNLSSAIRLFVLDAARRGHLGKS</sequence>
<proteinExistence type="predicted"/>
<comment type="caution">
    <text evidence="2">The sequence shown here is derived from an EMBL/GenBank/DDBJ whole genome shotgun (WGS) entry which is preliminary data.</text>
</comment>
<gene>
    <name evidence="2" type="ORF">QO012_002008</name>
</gene>
<protein>
    <submittedName>
        <fullName evidence="2">DNA-binding ribbon-helix-helix protein</fullName>
    </submittedName>
</protein>
<evidence type="ECO:0000313" key="2">
    <source>
        <dbReference type="EMBL" id="MDQ0447508.1"/>
    </source>
</evidence>
<evidence type="ECO:0000259" key="1">
    <source>
        <dbReference type="Pfam" id="PF13467"/>
    </source>
</evidence>
<keyword evidence="2" id="KW-0238">DNA-binding</keyword>
<dbReference type="GO" id="GO:0003677">
    <property type="term" value="F:DNA binding"/>
    <property type="evidence" value="ECO:0007669"/>
    <property type="project" value="UniProtKB-KW"/>
</dbReference>
<reference evidence="2 3" key="1">
    <citation type="submission" date="2023-07" db="EMBL/GenBank/DDBJ databases">
        <title>Genomic Encyclopedia of Type Strains, Phase IV (KMG-IV): sequencing the most valuable type-strain genomes for metagenomic binning, comparative biology and taxonomic classification.</title>
        <authorList>
            <person name="Goeker M."/>
        </authorList>
    </citation>
    <scope>NUCLEOTIDE SEQUENCE [LARGE SCALE GENOMIC DNA]</scope>
    <source>
        <strain evidence="2 3">DSM 19013</strain>
    </source>
</reference>
<keyword evidence="3" id="KW-1185">Reference proteome</keyword>
<evidence type="ECO:0000313" key="3">
    <source>
        <dbReference type="Proteomes" id="UP001231124"/>
    </source>
</evidence>
<dbReference type="EMBL" id="JAUSVP010000005">
    <property type="protein sequence ID" value="MDQ0447508.1"/>
    <property type="molecule type" value="Genomic_DNA"/>
</dbReference>
<dbReference type="InterPro" id="IPR038268">
    <property type="entry name" value="RHH_sf"/>
</dbReference>